<sequence>MGSRELHNLNDRIAALGISEDDEGISFAQTEDAQMTGALPQFWTITGRFLTDKPIKFEVMQQVLASVWRPAMGVRISQASSGIYLFNFCTKAVFVFMTGNKKTMMEPLPQGIESEEMQG</sequence>
<evidence type="ECO:0000313" key="2">
    <source>
        <dbReference type="Proteomes" id="UP000595140"/>
    </source>
</evidence>
<name>A0A484MB03_9ASTE</name>
<organism evidence="1 2">
    <name type="scientific">Cuscuta campestris</name>
    <dbReference type="NCBI Taxonomy" id="132261"/>
    <lineage>
        <taxon>Eukaryota</taxon>
        <taxon>Viridiplantae</taxon>
        <taxon>Streptophyta</taxon>
        <taxon>Embryophyta</taxon>
        <taxon>Tracheophyta</taxon>
        <taxon>Spermatophyta</taxon>
        <taxon>Magnoliopsida</taxon>
        <taxon>eudicotyledons</taxon>
        <taxon>Gunneridae</taxon>
        <taxon>Pentapetalae</taxon>
        <taxon>asterids</taxon>
        <taxon>lamiids</taxon>
        <taxon>Solanales</taxon>
        <taxon>Convolvulaceae</taxon>
        <taxon>Cuscuteae</taxon>
        <taxon>Cuscuta</taxon>
        <taxon>Cuscuta subgen. Grammica</taxon>
        <taxon>Cuscuta sect. Cleistogrammica</taxon>
    </lineage>
</organism>
<gene>
    <name evidence="1" type="ORF">CCAM_LOCUS27857</name>
</gene>
<reference evidence="1 2" key="1">
    <citation type="submission" date="2018-04" db="EMBL/GenBank/DDBJ databases">
        <authorList>
            <person name="Vogel A."/>
        </authorList>
    </citation>
    <scope>NUCLEOTIDE SEQUENCE [LARGE SCALE GENOMIC DNA]</scope>
</reference>
<dbReference type="Proteomes" id="UP000595140">
    <property type="component" value="Unassembled WGS sequence"/>
</dbReference>
<dbReference type="EMBL" id="OOIL02003067">
    <property type="protein sequence ID" value="VFQ86081.1"/>
    <property type="molecule type" value="Genomic_DNA"/>
</dbReference>
<evidence type="ECO:0000313" key="1">
    <source>
        <dbReference type="EMBL" id="VFQ86081.1"/>
    </source>
</evidence>
<evidence type="ECO:0008006" key="3">
    <source>
        <dbReference type="Google" id="ProtNLM"/>
    </source>
</evidence>
<keyword evidence="2" id="KW-1185">Reference proteome</keyword>
<dbReference type="AlphaFoldDB" id="A0A484MB03"/>
<protein>
    <recommendedName>
        <fullName evidence="3">DUF4283 domain-containing protein</fullName>
    </recommendedName>
</protein>
<accession>A0A484MB03</accession>
<proteinExistence type="predicted"/>
<dbReference type="OrthoDB" id="1750606at2759"/>